<keyword evidence="6 9" id="KW-0067">ATP-binding</keyword>
<dbReference type="Pfam" id="PF17855">
    <property type="entry name" value="MCM_lid"/>
    <property type="match status" value="1"/>
</dbReference>
<dbReference type="InterPro" id="IPR031327">
    <property type="entry name" value="MCM"/>
</dbReference>
<dbReference type="SMART" id="SM00350">
    <property type="entry name" value="MCM"/>
    <property type="match status" value="1"/>
</dbReference>
<dbReference type="GO" id="GO:0017116">
    <property type="term" value="F:single-stranded DNA helicase activity"/>
    <property type="evidence" value="ECO:0007669"/>
    <property type="project" value="TreeGrafter"/>
</dbReference>
<dbReference type="InterPro" id="IPR001208">
    <property type="entry name" value="MCM_dom"/>
</dbReference>
<evidence type="ECO:0000256" key="7">
    <source>
        <dbReference type="ARBA" id="ARBA00023125"/>
    </source>
</evidence>
<organism evidence="12 13">
    <name type="scientific">Eumeta variegata</name>
    <name type="common">Bagworm moth</name>
    <name type="synonym">Eumeta japonica</name>
    <dbReference type="NCBI Taxonomy" id="151549"/>
    <lineage>
        <taxon>Eukaryota</taxon>
        <taxon>Metazoa</taxon>
        <taxon>Ecdysozoa</taxon>
        <taxon>Arthropoda</taxon>
        <taxon>Hexapoda</taxon>
        <taxon>Insecta</taxon>
        <taxon>Pterygota</taxon>
        <taxon>Neoptera</taxon>
        <taxon>Endopterygota</taxon>
        <taxon>Lepidoptera</taxon>
        <taxon>Glossata</taxon>
        <taxon>Ditrysia</taxon>
        <taxon>Tineoidea</taxon>
        <taxon>Psychidae</taxon>
        <taxon>Oiketicinae</taxon>
        <taxon>Eumeta</taxon>
    </lineage>
</organism>
<dbReference type="GO" id="GO:0005634">
    <property type="term" value="C:nucleus"/>
    <property type="evidence" value="ECO:0007669"/>
    <property type="project" value="UniProtKB-SubCell"/>
</dbReference>
<keyword evidence="13" id="KW-1185">Reference proteome</keyword>
<name>A0A4C1ZQH5_EUMVA</name>
<dbReference type="EMBL" id="BGZK01001994">
    <property type="protein sequence ID" value="GBP89344.1"/>
    <property type="molecule type" value="Genomic_DNA"/>
</dbReference>
<comment type="subcellular location">
    <subcellularLocation>
        <location evidence="1 9">Nucleus</location>
    </subcellularLocation>
</comment>
<accession>A0A4C1ZQH5</accession>
<evidence type="ECO:0000256" key="6">
    <source>
        <dbReference type="ARBA" id="ARBA00022840"/>
    </source>
</evidence>
<comment type="similarity">
    <text evidence="9">Belongs to the MCM family.</text>
</comment>
<dbReference type="PROSITE" id="PS50051">
    <property type="entry name" value="MCM_2"/>
    <property type="match status" value="1"/>
</dbReference>
<evidence type="ECO:0000259" key="11">
    <source>
        <dbReference type="PROSITE" id="PS50051"/>
    </source>
</evidence>
<dbReference type="PANTHER" id="PTHR11630">
    <property type="entry name" value="DNA REPLICATION LICENSING FACTOR MCM FAMILY MEMBER"/>
    <property type="match status" value="1"/>
</dbReference>
<dbReference type="GO" id="GO:0016787">
    <property type="term" value="F:hydrolase activity"/>
    <property type="evidence" value="ECO:0007669"/>
    <property type="project" value="UniProtKB-KW"/>
</dbReference>
<dbReference type="GO" id="GO:0042555">
    <property type="term" value="C:MCM complex"/>
    <property type="evidence" value="ECO:0007669"/>
    <property type="project" value="UniProtKB-UniRule"/>
</dbReference>
<reference evidence="12 13" key="1">
    <citation type="journal article" date="2019" name="Commun. Biol.">
        <title>The bagworm genome reveals a unique fibroin gene that provides high tensile strength.</title>
        <authorList>
            <person name="Kono N."/>
            <person name="Nakamura H."/>
            <person name="Ohtoshi R."/>
            <person name="Tomita M."/>
            <person name="Numata K."/>
            <person name="Arakawa K."/>
        </authorList>
    </citation>
    <scope>NUCLEOTIDE SEQUENCE [LARGE SCALE GENOMIC DNA]</scope>
</reference>
<dbReference type="InterPro" id="IPR041562">
    <property type="entry name" value="MCM_lid"/>
</dbReference>
<evidence type="ECO:0000256" key="2">
    <source>
        <dbReference type="ARBA" id="ARBA00022705"/>
    </source>
</evidence>
<evidence type="ECO:0000313" key="12">
    <source>
        <dbReference type="EMBL" id="GBP89344.1"/>
    </source>
</evidence>
<proteinExistence type="inferred from homology"/>
<feature type="region of interest" description="Disordered" evidence="10">
    <location>
        <begin position="62"/>
        <end position="81"/>
    </location>
</feature>
<protein>
    <recommendedName>
        <fullName evidence="9">DNA replication licensing factor MCM3</fullName>
        <ecNumber evidence="9">3.6.4.12</ecNumber>
    </recommendedName>
</protein>
<evidence type="ECO:0000256" key="3">
    <source>
        <dbReference type="ARBA" id="ARBA00022741"/>
    </source>
</evidence>
<dbReference type="SUPFAM" id="SSF52540">
    <property type="entry name" value="P-loop containing nucleoside triphosphate hydrolases"/>
    <property type="match status" value="1"/>
</dbReference>
<keyword evidence="8 9" id="KW-0539">Nucleus</keyword>
<gene>
    <name evidence="12" type="primary">Mcm3</name>
    <name evidence="12" type="ORF">EVAR_60305_1</name>
</gene>
<evidence type="ECO:0000256" key="4">
    <source>
        <dbReference type="ARBA" id="ARBA00022801"/>
    </source>
</evidence>
<dbReference type="PRINTS" id="PR01659">
    <property type="entry name" value="MCMPROTEIN3"/>
</dbReference>
<evidence type="ECO:0000256" key="5">
    <source>
        <dbReference type="ARBA" id="ARBA00022806"/>
    </source>
</evidence>
<dbReference type="STRING" id="151549.A0A4C1ZQH5"/>
<dbReference type="Gene3D" id="3.40.50.300">
    <property type="entry name" value="P-loop containing nucleotide triphosphate hydrolases"/>
    <property type="match status" value="1"/>
</dbReference>
<dbReference type="GO" id="GO:0003697">
    <property type="term" value="F:single-stranded DNA binding"/>
    <property type="evidence" value="ECO:0007669"/>
    <property type="project" value="TreeGrafter"/>
</dbReference>
<dbReference type="GO" id="GO:0000727">
    <property type="term" value="P:double-strand break repair via break-induced replication"/>
    <property type="evidence" value="ECO:0007669"/>
    <property type="project" value="TreeGrafter"/>
</dbReference>
<dbReference type="EC" id="3.6.4.12" evidence="9"/>
<dbReference type="InterPro" id="IPR008046">
    <property type="entry name" value="Mcm3"/>
</dbReference>
<keyword evidence="3 9" id="KW-0547">Nucleotide-binding</keyword>
<keyword evidence="5 9" id="KW-0347">Helicase</keyword>
<keyword evidence="7 9" id="KW-0238">DNA-binding</keyword>
<keyword evidence="2 9" id="KW-0235">DNA replication</keyword>
<comment type="function">
    <text evidence="9">Acts as component of the MCM2-7 complex (MCM complex) which is the replicative helicase essential for 'once per cell cycle' DNA replication initiation and elongation in eukaryotic cells. The active ATPase sites in the MCM2-7 ring are formed through the interaction surfaces of two neighboring subunits such that a critical structure of a conserved arginine finger motif is provided in trans relative to the ATP-binding site of the Walker A box of the adjacent subunit. The six ATPase active sites, however, are likely to contribute differentially to the complex helicase activity.</text>
</comment>
<feature type="domain" description="MCM C-terminal AAA(+) ATPase" evidence="11">
    <location>
        <begin position="1"/>
        <end position="36"/>
    </location>
</feature>
<evidence type="ECO:0000256" key="9">
    <source>
        <dbReference type="RuleBase" id="RU368061"/>
    </source>
</evidence>
<dbReference type="GO" id="GO:0006271">
    <property type="term" value="P:DNA strand elongation involved in DNA replication"/>
    <property type="evidence" value="ECO:0007669"/>
    <property type="project" value="TreeGrafter"/>
</dbReference>
<comment type="caution">
    <text evidence="12">The sequence shown here is derived from an EMBL/GenBank/DDBJ whole genome shotgun (WGS) entry which is preliminary data.</text>
</comment>
<dbReference type="Pfam" id="PF00493">
    <property type="entry name" value="MCM"/>
    <property type="match status" value="1"/>
</dbReference>
<sequence length="285" mass="32866">MENIGLQDSLLSRFDLLFVMLDVADPDHDNMISEHVLRMHRYRNPKEQDGEVLPMGQSEDILSTEQTGNDDDDDDKTGDSIYERYDPLLHGNTRSRKDKILSTKFMRMYIYIARFMKPKLTEEASETIAEEYAKLRNQDLMDTDVARTQPVTARTLETMIRLATAHAKARLSTRVTHDDALAAIQLVQYAYFKKVQFTLSKDCKNVWVQCYIFILEVKPDINTELTDECNFNEGADQGEKSQAAGFVRRRERRCIPATPPAPARQEDPPNGALHYIYEFPCRFSI</sequence>
<dbReference type="AlphaFoldDB" id="A0A4C1ZQH5"/>
<dbReference type="GO" id="GO:1902975">
    <property type="term" value="P:mitotic DNA replication initiation"/>
    <property type="evidence" value="ECO:0007669"/>
    <property type="project" value="TreeGrafter"/>
</dbReference>
<dbReference type="InterPro" id="IPR027417">
    <property type="entry name" value="P-loop_NTPase"/>
</dbReference>
<evidence type="ECO:0000256" key="1">
    <source>
        <dbReference type="ARBA" id="ARBA00004123"/>
    </source>
</evidence>
<evidence type="ECO:0000256" key="8">
    <source>
        <dbReference type="ARBA" id="ARBA00023242"/>
    </source>
</evidence>
<comment type="subunit">
    <text evidence="9">Component of the MCM2-7 complex.</text>
</comment>
<dbReference type="OrthoDB" id="1882346at2759"/>
<dbReference type="Proteomes" id="UP000299102">
    <property type="component" value="Unassembled WGS sequence"/>
</dbReference>
<keyword evidence="4 9" id="KW-0378">Hydrolase</keyword>
<evidence type="ECO:0000256" key="10">
    <source>
        <dbReference type="SAM" id="MobiDB-lite"/>
    </source>
</evidence>
<comment type="catalytic activity">
    <reaction evidence="9">
        <text>ATP + H2O = ADP + phosphate + H(+)</text>
        <dbReference type="Rhea" id="RHEA:13065"/>
        <dbReference type="ChEBI" id="CHEBI:15377"/>
        <dbReference type="ChEBI" id="CHEBI:15378"/>
        <dbReference type="ChEBI" id="CHEBI:30616"/>
        <dbReference type="ChEBI" id="CHEBI:43474"/>
        <dbReference type="ChEBI" id="CHEBI:456216"/>
        <dbReference type="EC" id="3.6.4.12"/>
    </reaction>
</comment>
<dbReference type="PANTHER" id="PTHR11630:SF46">
    <property type="entry name" value="DNA REPLICATION LICENSING FACTOR MCM3-RELATED"/>
    <property type="match status" value="1"/>
</dbReference>
<evidence type="ECO:0000313" key="13">
    <source>
        <dbReference type="Proteomes" id="UP000299102"/>
    </source>
</evidence>
<dbReference type="GO" id="GO:0005524">
    <property type="term" value="F:ATP binding"/>
    <property type="evidence" value="ECO:0007669"/>
    <property type="project" value="UniProtKB-UniRule"/>
</dbReference>